<dbReference type="EMBL" id="JARJCW010000082">
    <property type="protein sequence ID" value="KAJ7196627.1"/>
    <property type="molecule type" value="Genomic_DNA"/>
</dbReference>
<organism evidence="1 2">
    <name type="scientific">Mycena pura</name>
    <dbReference type="NCBI Taxonomy" id="153505"/>
    <lineage>
        <taxon>Eukaryota</taxon>
        <taxon>Fungi</taxon>
        <taxon>Dikarya</taxon>
        <taxon>Basidiomycota</taxon>
        <taxon>Agaricomycotina</taxon>
        <taxon>Agaricomycetes</taxon>
        <taxon>Agaricomycetidae</taxon>
        <taxon>Agaricales</taxon>
        <taxon>Marasmiineae</taxon>
        <taxon>Mycenaceae</taxon>
        <taxon>Mycena</taxon>
    </lineage>
</organism>
<proteinExistence type="predicted"/>
<dbReference type="AlphaFoldDB" id="A0AAD6UX91"/>
<evidence type="ECO:0000313" key="2">
    <source>
        <dbReference type="Proteomes" id="UP001219525"/>
    </source>
</evidence>
<keyword evidence="2" id="KW-1185">Reference proteome</keyword>
<comment type="caution">
    <text evidence="1">The sequence shown here is derived from an EMBL/GenBank/DDBJ whole genome shotgun (WGS) entry which is preliminary data.</text>
</comment>
<protein>
    <submittedName>
        <fullName evidence="1">Uncharacterized protein</fullName>
    </submittedName>
</protein>
<reference evidence="1" key="1">
    <citation type="submission" date="2023-03" db="EMBL/GenBank/DDBJ databases">
        <title>Massive genome expansion in bonnet fungi (Mycena s.s.) driven by repeated elements and novel gene families across ecological guilds.</title>
        <authorList>
            <consortium name="Lawrence Berkeley National Laboratory"/>
            <person name="Harder C.B."/>
            <person name="Miyauchi S."/>
            <person name="Viragh M."/>
            <person name="Kuo A."/>
            <person name="Thoen E."/>
            <person name="Andreopoulos B."/>
            <person name="Lu D."/>
            <person name="Skrede I."/>
            <person name="Drula E."/>
            <person name="Henrissat B."/>
            <person name="Morin E."/>
            <person name="Kohler A."/>
            <person name="Barry K."/>
            <person name="LaButti K."/>
            <person name="Morin E."/>
            <person name="Salamov A."/>
            <person name="Lipzen A."/>
            <person name="Mereny Z."/>
            <person name="Hegedus B."/>
            <person name="Baldrian P."/>
            <person name="Stursova M."/>
            <person name="Weitz H."/>
            <person name="Taylor A."/>
            <person name="Grigoriev I.V."/>
            <person name="Nagy L.G."/>
            <person name="Martin F."/>
            <person name="Kauserud H."/>
        </authorList>
    </citation>
    <scope>NUCLEOTIDE SEQUENCE</scope>
    <source>
        <strain evidence="1">9144</strain>
    </source>
</reference>
<name>A0AAD6UX91_9AGAR</name>
<dbReference type="Proteomes" id="UP001219525">
    <property type="component" value="Unassembled WGS sequence"/>
</dbReference>
<evidence type="ECO:0000313" key="1">
    <source>
        <dbReference type="EMBL" id="KAJ7196627.1"/>
    </source>
</evidence>
<accession>A0AAD6UX91</accession>
<gene>
    <name evidence="1" type="ORF">GGX14DRAFT_403088</name>
</gene>
<sequence>MSLGASDTNEFLEAADFKVTEIAEYRRVKFGSRKHTVSAPVAPLRRSDCKHARETSPVAGLSHRHNASAAASCWISTGRYMMMKATAREFAIRYPEEWEERFASTIRDPLVGHPT</sequence>